<dbReference type="SMART" id="SM01294">
    <property type="entry name" value="PKS_PP_betabranch"/>
    <property type="match status" value="2"/>
</dbReference>
<feature type="active site" description="Proton acceptor; for dehydratase activity" evidence="9">
    <location>
        <position position="2927"/>
    </location>
</feature>
<dbReference type="Gene3D" id="3.30.70.3290">
    <property type="match status" value="2"/>
</dbReference>
<dbReference type="Pfam" id="PF08659">
    <property type="entry name" value="KR"/>
    <property type="match status" value="2"/>
</dbReference>
<dbReference type="SUPFAM" id="SSF52151">
    <property type="entry name" value="FabD/lysophospholipase-like"/>
    <property type="match status" value="3"/>
</dbReference>
<feature type="domain" description="Carrier" evidence="10">
    <location>
        <begin position="1930"/>
        <end position="2005"/>
    </location>
</feature>
<dbReference type="PROSITE" id="PS50075">
    <property type="entry name" value="CARRIER"/>
    <property type="match status" value="2"/>
</dbReference>
<evidence type="ECO:0000259" key="11">
    <source>
        <dbReference type="PROSITE" id="PS52004"/>
    </source>
</evidence>
<dbReference type="InterPro" id="IPR014031">
    <property type="entry name" value="Ketoacyl_synth_C"/>
</dbReference>
<evidence type="ECO:0000313" key="14">
    <source>
        <dbReference type="Proteomes" id="UP000763557"/>
    </source>
</evidence>
<dbReference type="CDD" id="cd00833">
    <property type="entry name" value="PKS"/>
    <property type="match status" value="3"/>
</dbReference>
<feature type="active site" description="Proton donor; for dehydratase activity" evidence="9">
    <location>
        <position position="3090"/>
    </location>
</feature>
<dbReference type="SMART" id="SM00825">
    <property type="entry name" value="PKS_KS"/>
    <property type="match status" value="3"/>
</dbReference>
<dbReference type="Pfam" id="PF22953">
    <property type="entry name" value="SpnB_Rossmann"/>
    <property type="match status" value="1"/>
</dbReference>
<feature type="region of interest" description="N-terminal hotdog fold" evidence="9">
    <location>
        <begin position="905"/>
        <end position="1030"/>
    </location>
</feature>
<dbReference type="InterPro" id="IPR018201">
    <property type="entry name" value="Ketoacyl_synth_AS"/>
</dbReference>
<dbReference type="EMBL" id="JAAATY010000063">
    <property type="protein sequence ID" value="NRN71391.1"/>
    <property type="molecule type" value="Genomic_DNA"/>
</dbReference>
<dbReference type="InterPro" id="IPR013154">
    <property type="entry name" value="ADH-like_N"/>
</dbReference>
<feature type="active site" description="Proton acceptor; for dehydratase activity" evidence="9">
    <location>
        <position position="937"/>
    </location>
</feature>
<dbReference type="InterPro" id="IPR006162">
    <property type="entry name" value="Ppantetheine_attach_site"/>
</dbReference>
<dbReference type="SUPFAM" id="SSF47336">
    <property type="entry name" value="ACP-like"/>
    <property type="match status" value="2"/>
</dbReference>
<proteinExistence type="predicted"/>
<keyword evidence="8" id="KW-0012">Acyltransferase</keyword>
<comment type="caution">
    <text evidence="13">The sequence shown here is derived from an EMBL/GenBank/DDBJ whole genome shotgun (WGS) entry which is preliminary data.</text>
</comment>
<dbReference type="SUPFAM" id="SSF50129">
    <property type="entry name" value="GroES-like"/>
    <property type="match status" value="1"/>
</dbReference>
<dbReference type="InterPro" id="IPR057326">
    <property type="entry name" value="KR_dom"/>
</dbReference>
<organism evidence="13 14">
    <name type="scientific">Kibdelosporangium persicum</name>
    <dbReference type="NCBI Taxonomy" id="2698649"/>
    <lineage>
        <taxon>Bacteria</taxon>
        <taxon>Bacillati</taxon>
        <taxon>Actinomycetota</taxon>
        <taxon>Actinomycetes</taxon>
        <taxon>Pseudonocardiales</taxon>
        <taxon>Pseudonocardiaceae</taxon>
        <taxon>Kibdelosporangium</taxon>
    </lineage>
</organism>
<dbReference type="PROSITE" id="PS01162">
    <property type="entry name" value="QOR_ZETA_CRYSTAL"/>
    <property type="match status" value="1"/>
</dbReference>
<dbReference type="InterPro" id="IPR020841">
    <property type="entry name" value="PKS_Beta-ketoAc_synthase_dom"/>
</dbReference>
<dbReference type="Pfam" id="PF00698">
    <property type="entry name" value="Acyl_transf_1"/>
    <property type="match status" value="3"/>
</dbReference>
<feature type="region of interest" description="C-terminal hotdog fold" evidence="9">
    <location>
        <begin position="1042"/>
        <end position="1177"/>
    </location>
</feature>
<dbReference type="InterPro" id="IPR011032">
    <property type="entry name" value="GroES-like_sf"/>
</dbReference>
<name>A0ABX2FIZ3_9PSEU</name>
<evidence type="ECO:0000256" key="7">
    <source>
        <dbReference type="ARBA" id="ARBA00023268"/>
    </source>
</evidence>
<dbReference type="SUPFAM" id="SSF55048">
    <property type="entry name" value="Probable ACP-binding domain of malonyl-CoA ACP transacylase"/>
    <property type="match status" value="2"/>
</dbReference>
<dbReference type="Gene3D" id="3.40.50.720">
    <property type="entry name" value="NAD(P)-binding Rossmann-like Domain"/>
    <property type="match status" value="4"/>
</dbReference>
<dbReference type="InterPro" id="IPR020843">
    <property type="entry name" value="ER"/>
</dbReference>
<dbReference type="InterPro" id="IPR014030">
    <property type="entry name" value="Ketoacyl_synth_N"/>
</dbReference>
<evidence type="ECO:0000256" key="8">
    <source>
        <dbReference type="ARBA" id="ARBA00023315"/>
    </source>
</evidence>
<feature type="domain" description="Ketosynthase family 3 (KS3)" evidence="11">
    <location>
        <begin position="2025"/>
        <end position="2449"/>
    </location>
</feature>
<dbReference type="SMART" id="SM00827">
    <property type="entry name" value="PKS_AT"/>
    <property type="match status" value="2"/>
</dbReference>
<evidence type="ECO:0000256" key="6">
    <source>
        <dbReference type="ARBA" id="ARBA00023194"/>
    </source>
</evidence>
<dbReference type="InterPro" id="IPR016036">
    <property type="entry name" value="Malonyl_transacylase_ACP-bd"/>
</dbReference>
<dbReference type="Pfam" id="PF16197">
    <property type="entry name" value="KAsynt_C_assoc"/>
    <property type="match status" value="3"/>
</dbReference>
<dbReference type="InterPro" id="IPR036736">
    <property type="entry name" value="ACP-like_sf"/>
</dbReference>
<protein>
    <submittedName>
        <fullName evidence="13">SDR family NAD(P)-dependent oxidoreductase</fullName>
    </submittedName>
</protein>
<dbReference type="RefSeq" id="WP_173142589.1">
    <property type="nucleotide sequence ID" value="NZ_JAAATY010000063.1"/>
</dbReference>
<evidence type="ECO:0000259" key="12">
    <source>
        <dbReference type="PROSITE" id="PS52019"/>
    </source>
</evidence>
<evidence type="ECO:0000256" key="3">
    <source>
        <dbReference type="ARBA" id="ARBA00022450"/>
    </source>
</evidence>
<dbReference type="Pfam" id="PF21089">
    <property type="entry name" value="PKS_DH_N"/>
    <property type="match status" value="2"/>
</dbReference>
<dbReference type="InterPro" id="IPR042104">
    <property type="entry name" value="PKS_dehydratase_sf"/>
</dbReference>
<evidence type="ECO:0000256" key="2">
    <source>
        <dbReference type="ARBA" id="ARBA00004792"/>
    </source>
</evidence>
<dbReference type="InterPro" id="IPR049900">
    <property type="entry name" value="PKS_mFAS_DH"/>
</dbReference>
<gene>
    <name evidence="13" type="ORF">GC106_86710</name>
</gene>
<reference evidence="13 14" key="1">
    <citation type="submission" date="2020-01" db="EMBL/GenBank/DDBJ databases">
        <title>Kibdelosporangium persica a novel Actinomycetes from a hot desert in Iran.</title>
        <authorList>
            <person name="Safaei N."/>
            <person name="Zaburannyi N."/>
            <person name="Mueller R."/>
            <person name="Wink J."/>
        </authorList>
    </citation>
    <scope>NUCLEOTIDE SEQUENCE [LARGE SCALE GENOMIC DNA]</scope>
    <source>
        <strain evidence="13 14">4NS15</strain>
    </source>
</reference>
<dbReference type="Gene3D" id="3.90.180.10">
    <property type="entry name" value="Medium-chain alcohol dehydrogenases, catalytic domain"/>
    <property type="match status" value="1"/>
</dbReference>
<dbReference type="InterPro" id="IPR020807">
    <property type="entry name" value="PKS_DH"/>
</dbReference>
<dbReference type="PROSITE" id="PS52004">
    <property type="entry name" value="KS3_2"/>
    <property type="match status" value="3"/>
</dbReference>
<comment type="pathway">
    <text evidence="2">Antibiotic biosynthesis.</text>
</comment>
<evidence type="ECO:0000256" key="4">
    <source>
        <dbReference type="ARBA" id="ARBA00022553"/>
    </source>
</evidence>
<keyword evidence="4" id="KW-0597">Phosphoprotein</keyword>
<feature type="region of interest" description="C-terminal hotdog fold" evidence="9">
    <location>
        <begin position="3031"/>
        <end position="3198"/>
    </location>
</feature>
<keyword evidence="14" id="KW-1185">Reference proteome</keyword>
<dbReference type="Pfam" id="PF00109">
    <property type="entry name" value="ketoacyl-synt"/>
    <property type="match status" value="3"/>
</dbReference>
<dbReference type="Pfam" id="PF08990">
    <property type="entry name" value="Docking"/>
    <property type="match status" value="1"/>
</dbReference>
<dbReference type="InterPro" id="IPR014043">
    <property type="entry name" value="Acyl_transferase_dom"/>
</dbReference>
<dbReference type="Gene3D" id="3.40.366.10">
    <property type="entry name" value="Malonyl-Coenzyme A Acyl Carrier Protein, domain 2"/>
    <property type="match status" value="3"/>
</dbReference>
<dbReference type="Gene3D" id="3.40.47.10">
    <property type="match status" value="3"/>
</dbReference>
<keyword evidence="6" id="KW-0045">Antibiotic biosynthesis</keyword>
<dbReference type="SUPFAM" id="SSF51735">
    <property type="entry name" value="NAD(P)-binding Rossmann-fold domains"/>
    <property type="match status" value="5"/>
</dbReference>
<keyword evidence="7" id="KW-0511">Multifunctional enzyme</keyword>
<dbReference type="InterPro" id="IPR055123">
    <property type="entry name" value="SpnB-like_Rossmann"/>
</dbReference>
<dbReference type="InterPro" id="IPR036291">
    <property type="entry name" value="NAD(P)-bd_dom_sf"/>
</dbReference>
<dbReference type="InterPro" id="IPR013968">
    <property type="entry name" value="PKS_KR"/>
</dbReference>
<dbReference type="CDD" id="cd05195">
    <property type="entry name" value="enoyl_red"/>
    <property type="match status" value="1"/>
</dbReference>
<accession>A0ABX2FIZ3</accession>
<keyword evidence="5" id="KW-0808">Transferase</keyword>
<dbReference type="InterPro" id="IPR032821">
    <property type="entry name" value="PKS_assoc"/>
</dbReference>
<feature type="non-terminal residue" evidence="13">
    <location>
        <position position="4321"/>
    </location>
</feature>
<evidence type="ECO:0000256" key="9">
    <source>
        <dbReference type="PROSITE-ProRule" id="PRU01363"/>
    </source>
</evidence>
<dbReference type="InterPro" id="IPR020806">
    <property type="entry name" value="PKS_PP-bd"/>
</dbReference>
<dbReference type="PROSITE" id="PS00606">
    <property type="entry name" value="KS3_1"/>
    <property type="match status" value="3"/>
</dbReference>
<dbReference type="Pfam" id="PF13602">
    <property type="entry name" value="ADH_zinc_N_2"/>
    <property type="match status" value="1"/>
</dbReference>
<dbReference type="PANTHER" id="PTHR43775:SF51">
    <property type="entry name" value="INACTIVE PHENOLPHTHIOCEROL SYNTHESIS POLYKETIDE SYNTHASE TYPE I PKS1-RELATED"/>
    <property type="match status" value="1"/>
</dbReference>
<dbReference type="PANTHER" id="PTHR43775">
    <property type="entry name" value="FATTY ACID SYNTHASE"/>
    <property type="match status" value="1"/>
</dbReference>
<dbReference type="SMART" id="SM00822">
    <property type="entry name" value="PKS_KR"/>
    <property type="match status" value="2"/>
</dbReference>
<dbReference type="Gene3D" id="3.10.129.110">
    <property type="entry name" value="Polyketide synthase dehydratase"/>
    <property type="match status" value="2"/>
</dbReference>
<dbReference type="Pfam" id="PF00550">
    <property type="entry name" value="PP-binding"/>
    <property type="match status" value="2"/>
</dbReference>
<dbReference type="Gene3D" id="1.10.1200.10">
    <property type="entry name" value="ACP-like"/>
    <property type="match status" value="2"/>
</dbReference>
<dbReference type="SMART" id="SM00823">
    <property type="entry name" value="PKS_PP"/>
    <property type="match status" value="2"/>
</dbReference>
<evidence type="ECO:0000259" key="10">
    <source>
        <dbReference type="PROSITE" id="PS50075"/>
    </source>
</evidence>
<dbReference type="InterPro" id="IPR050091">
    <property type="entry name" value="PKS_NRPS_Biosynth_Enz"/>
</dbReference>
<dbReference type="InterPro" id="IPR015083">
    <property type="entry name" value="NorB/c/GfsB-D-like_docking"/>
</dbReference>
<feature type="domain" description="Carrier" evidence="10">
    <location>
        <begin position="3578"/>
        <end position="3653"/>
    </location>
</feature>
<dbReference type="InterPro" id="IPR002364">
    <property type="entry name" value="Quin_OxRdtase/zeta-crystal_CS"/>
</dbReference>
<feature type="active site" description="Proton donor; for dehydratase activity" evidence="9">
    <location>
        <position position="1103"/>
    </location>
</feature>
<dbReference type="InterPro" id="IPR001227">
    <property type="entry name" value="Ac_transferase_dom_sf"/>
</dbReference>
<dbReference type="PROSITE" id="PS00012">
    <property type="entry name" value="PHOSPHOPANTETHEINE"/>
    <property type="match status" value="1"/>
</dbReference>
<dbReference type="SUPFAM" id="SSF53901">
    <property type="entry name" value="Thiolase-like"/>
    <property type="match status" value="3"/>
</dbReference>
<dbReference type="InterPro" id="IPR016035">
    <property type="entry name" value="Acyl_Trfase/lysoPLipase"/>
</dbReference>
<dbReference type="SMART" id="SM00829">
    <property type="entry name" value="PKS_ER"/>
    <property type="match status" value="1"/>
</dbReference>
<evidence type="ECO:0000313" key="13">
    <source>
        <dbReference type="EMBL" id="NRN71391.1"/>
    </source>
</evidence>
<feature type="domain" description="Ketosynthase family 3 (KS3)" evidence="11">
    <location>
        <begin position="3672"/>
        <end position="4096"/>
    </location>
</feature>
<feature type="domain" description="PKS/mFAS DH" evidence="12">
    <location>
        <begin position="905"/>
        <end position="1177"/>
    </location>
</feature>
<feature type="domain" description="PKS/mFAS DH" evidence="12">
    <location>
        <begin position="2895"/>
        <end position="3198"/>
    </location>
</feature>
<dbReference type="CDD" id="cd08956">
    <property type="entry name" value="KR_3_FAS_SDR_x"/>
    <property type="match status" value="2"/>
</dbReference>
<comment type="cofactor">
    <cofactor evidence="1">
        <name>pantetheine 4'-phosphate</name>
        <dbReference type="ChEBI" id="CHEBI:47942"/>
    </cofactor>
</comment>
<dbReference type="InterPro" id="IPR049552">
    <property type="entry name" value="PKS_DH_N"/>
</dbReference>
<feature type="region of interest" description="N-terminal hotdog fold" evidence="9">
    <location>
        <begin position="2895"/>
        <end position="3019"/>
    </location>
</feature>
<evidence type="ECO:0000256" key="1">
    <source>
        <dbReference type="ARBA" id="ARBA00001957"/>
    </source>
</evidence>
<dbReference type="Pfam" id="PF02801">
    <property type="entry name" value="Ketoacyl-synt_C"/>
    <property type="match status" value="3"/>
</dbReference>
<dbReference type="InterPro" id="IPR016039">
    <property type="entry name" value="Thiolase-like"/>
</dbReference>
<dbReference type="Pfam" id="PF14765">
    <property type="entry name" value="PS-DH"/>
    <property type="match status" value="2"/>
</dbReference>
<sequence length="4321" mass="452455">MAENDKLRDYLRRVSGELQRTRSRLDEVEGREVEPVAIVGMGCRFPGGVRTPEQFWDMLAGGRHGITEFPANRGWDVDGLFDPDPDRLGTTYVRLGGFVHDADEFDAEFFGISPREAVAMDPQQRLLLETSWEALERAGIDPTSLKGSRTAVFAGTNGQNYGRDVPRGVEGIEGYLGTGTSASVLSGRISYVLGLEGPSVTVDTACSASLVTLHLAVRALRSGECDLALSGGATVMADPDTFVEFSRQRGLSRDGLVKAFAAASDGTAWGEGAGMLVLERLSDAQRNGHQVLAVVRGTAVNSDGASNGLTAPNGPSQQRVIRAALANAQLSTTDIDAVEAHGTGTTLGDPIEVQALQATYGRGRDRDRPLLLGSVKSNIGHTQAAAGVAGVIKMVLALRNGMLPASLHIDAPTPQVDWSAGTIALLTENRPWQGDRLRRAGVSSFGVSGTNSHIILEQAPEPVEADDATVRTQPPVVPWVLSGKTAAALRAQAEALLHVEGNPVDIGYSLAATRAALEHRAVVTGTDLDSLRAGLQAVADGTTLPGVTTGDVTTGQLAVMFTGQGSQRLGMERELYAAFPVFAQAYDEIAALLPGIRDIGDAGTLNRTGNAQPALFALEVALYRLVESWGVRPGFLIGHSIGELAAAHVAGIWSLADAAKIVEARGRLMQALPEGGAMTAVQATEDEVRAELRAGVDIAAINGPSSVVISGNADAVTAVADVFAGQGRKTKALTVSHAFHSALMDGMLAEFREVVRGVTANPPKIAVVSNVTGRLAGADELRDPEYWVRHVREAVRFADGVRALEAAGVTRYLELGPDGVLSAAGQDCVDGLFVPALRRDRDDVTTFVGSLAALHVHGERVDWETFFPGARTVDLPTYAFQRASYWLPATSSADAASLGLGSLDHPLLGAAVSVADADGFLFTGTLSTRTHPWLADHVVMGSVIVPGTALVELAVRAADEAGLTAVEELTLQVPLALPETGAVQVQLWVGAPDDSGRRALTVHSRPHTTSTDGAWTLHATGWLAATPADTDWDLAAWPPLGAEAVALDGHYEDLAALGLTYGETFQGLRAAWKLGEDVYAEVALPERARDQAGRFGLHPALLDSALHALGLNESGQARLPFAWTDVTLHASGAAELRVKLSPADADGISLHVADSTGAPVATVGSLSTRPVSADQIRTASGQDGLYELVWQPVAAGNGKAPAWTSWDNLGADVPPVVVYRASGNDVHAVLADTLTVLQAWLAEERFDTAKLVIQTTGAVAAGADDSPADPVLAAVWGLVRSAQSEHPDRFVLVDAIDVNDAVLTSDESQLALRGTELLVPRLVAAESAGRLVPPAGDWRLGMSGRGTVDHLTLEPVAREPLGPSGVRVAVRAAGLNFRDVLNVLGMYQGEAGLLVSEFAGVVVEVGAEVTDLAPGDEVMGLVSGGAGPLAVAERPMITRKPADWSYEQAATVPLVFLTAYYALCDLGGLKAGESILIHAAAGGVGMAATQLAKHLGAEVYGTASEGKQHVLRAAGLDEEHIASSRTLGFEQRFQGIDVVLNALTGDFVDASLRTMAAGGRFLEMGKADIRAADEIAAQHNGIRYQAFDLSEAGPQRTAEMWAALVELFETGALAPLPVRTWDVRQARDAFRFLSQARHIGKLALSIPRPPAADRTVLITGGTGGLGALVARHLVTGHGVRNLLLTSRRGPDAPGAEQLRQELAELGADVSMVACDVTDRDAVAALIDGVDLAGVVHAAGVLDDGTVDSLTVERLDRVLGPKADAAWHLHELTKNRDLALFVTFSSAAGVLGAAGQGNYAAANSYLDALAEHRRALGLPGQSMAWGLWAAGMGETLSDADLARLRNGGTPALTAAEGLALFDAAIAAGAPVAVPMKLDLSVLRATARTSPPPPVLGALVRTATRRVARSGGAEGSSLARRLTGLTEADQDRELLDLVCVQVSMVLGHMSADTIEPGRGFMDLGFDSLTAVELRNRLATITGLRLPPTVIFDYPTPVALAGYLRAELVGGLGAAIPTREPARVGTTDEPIAIVSMSCRFPGGVRSPEDLWRLVAEGGEGITDFPADRGWDLATLFDTTPGKQGVSHTRTGGFLHDAGDFDPDFFGISPREALAMDPQQRLLLEVSWEVLERAGLKPSDLRGSATGVFAGAIYHEYAAQLTHVPEDVEGMLGTGTSGSMMSGRISYTFGFEGPSVSIDTACSSSLVAMHLAAQALRSGECDMALAGGVTVMVSPGPFVDFSKQHAMAVDGRCKAFANGADGVSWGEGVGMLLLERLSDARRNGHQVLAVIRGSAVNQDGASSGLTAPNGPAQQRVIRRALATAGLSTSDIDAVEAHGTGTRLGDPIEAQALLATYGQDRQEPLYLGSIKSNIGHAQAAAGVAGVIKMVEAMRRGVLPRTLHVDAPSEQVDWEAGAVRLLTEPTEWPSVDRPRRAGVSSFGFSGTNAHLILEHVPAPAAEEAEANPPALVPWVLSARSEQALRAQAGRLAAAAESDQSTVDIGYSLATTRTAHERRAVVIGSDRASLLAGLSAFAETGQAHNVVTGRATSGRTAFLFTGQGSQRLGMGAGLDEAFPVFAQAYDEVCELLPGVRAVSDQDVLDQTGHAQPAIFALEVALFRLVESWGVRPDFVAGHSIGEIAAAHVAGVLSLPDAARLVEARGRLMQALPAGGAMVAVQATEEEVLEHLSPRMSLAAINGPDSVVISGASSQTLKVAKRFEKLGRRTKRLSVSHAFHSALMDPMLDEFRAIVRTLTFGEPTIPAVSTVTGQVAVEWADPEYWVRHVRETVRFADGLRTLADQGATRFLELGPDAVLSALVESGTAVSALRKDRDEALSVVTALGALHANGVPVDWDKYFHGSGAKVVDLPTYAFQSERFWLLPTPSTGDAAGLGLAALDHPLLGATVTLPESGGLVLTGRLGLDAQPWLAGHRVMGSVVLPGTAFAELGVRAGDEVGCGTVEELTLQAPLVLDDGPVHLRVSISDADGHGRRAVVIHSRRQDADAEEEWIAHATGTLAPGTGESGADLTEWPPQNAEPAELDGFYAQLADAGLDYGTPFQGLRAAWRRGTETFAEVALPDGTDVSRFGIHPALLDAALHALGLSAEHASLPFSWAGLTLHAAGATTLRVRLVPQGSGAVALHVADGTGAPVLSVGSLALRVVSEEQFRSVSKAERESLFTIDWLPVAAGKPVTVLPYGEGSADAFVYTVPDGEARELVNGVLDVVQAWVAEDRDATLVVHTTQDSPAHAAVHGLVRSAQAEHPDRLVLVHGTGDVAAAVGTGEPEVMLADGETRVPRLIRTQASSRTWTLDGTVLVTGGTGGLGALIARNLVERHGVRSLVLTSRRGMDAPGAAQLEQELTALGAQVTIAACDVADRAQLESALALVPAEWPLKGVVHAAGVLDDGVLDAMTPERVDTVFRPKADAAWNLHELTSDLELFVLFSSAAGALGAAGQANYAAANGFLDGLAAYRRAMGLPATSIAYGLWETGMGHGRVSGPDGFGSLSTEDGLELFDLLALGEDARPVAMRLDVAAVRDSARVAGTVPHVLRSLVKLRLRRSAQAPQAAGLRQRLSGLAEAEQVRLVVELVRTEAAMVLGHTSPDAIEADRAFGDLGFDSLTSVEFRNRLNAATGLRLAATLTFDYPTPLALAEFLRSELVDELTDPATPAVAPMAVSGDPIVIVGMACRYPGGVESPEDLWRLVADGRDGVTLFPDNRGWDVDGIYHPDPDRPGKTYTREGGFLHDAGEFDPAFFGISPREAIAMDPQQRLLLEVSWEALERAGLDPTTLKGSPTGVFAGIMYHDYGANVGKLPDGAEGFIGIGTSGSVLSGRVAYTLGLEGPAVSIDTACSSSLVALHWAMQALRSGECSLALAGGVTVMSTPNTFIDFSRQRGLAADGRCKSFSADADGTGWSEGVGMVVLERLSDAQRNGHRILAVVKGSAVNQDGASNGLTAPNGPSQQRVIRQALASAGLSTSDIDVVEAHGTGTQLGDPIEAQALLTTYGQDRDEPLYLGSIKSNIGHTQAAAGVAGIIKMVEAMRHGVLPRTLHAAELSPHVDWTAGDVTLLTDARQWPDTGRARRAGVSSFGISGTNAHVILEQAPEVPEAPRAVQAPVVVPWVLSGRTDEALRDQASRLLTVEGEPVDVGLSLATTRTALERRAVVLGTTAEELRTGLTALAAGETSVVTGGVLPGRTAFLFTGQGSQRLGMGAGLYEAFPVFAQAYDEVCELLPGVRAVSDQGVLDQTGHAQPAIFALEVALFRLVESWGVRPDFVAGHSIGEIAAAHVVGVLSLADAARLVEARGRLMQALPSGGAMVAVEASEDE</sequence>
<dbReference type="SMART" id="SM00826">
    <property type="entry name" value="PKS_DH"/>
    <property type="match status" value="2"/>
</dbReference>
<dbReference type="InterPro" id="IPR049551">
    <property type="entry name" value="PKS_DH_C"/>
</dbReference>
<dbReference type="Proteomes" id="UP000763557">
    <property type="component" value="Unassembled WGS sequence"/>
</dbReference>
<evidence type="ECO:0000256" key="5">
    <source>
        <dbReference type="ARBA" id="ARBA00022679"/>
    </source>
</evidence>
<dbReference type="Pfam" id="PF08240">
    <property type="entry name" value="ADH_N"/>
    <property type="match status" value="1"/>
</dbReference>
<feature type="domain" description="Ketosynthase family 3 (KS3)" evidence="11">
    <location>
        <begin position="33"/>
        <end position="458"/>
    </location>
</feature>
<dbReference type="PROSITE" id="PS52019">
    <property type="entry name" value="PKS_MFAS_DH"/>
    <property type="match status" value="2"/>
</dbReference>
<keyword evidence="3" id="KW-0596">Phosphopantetheine</keyword>
<dbReference type="InterPro" id="IPR009081">
    <property type="entry name" value="PP-bd_ACP"/>
</dbReference>